<dbReference type="Proteomes" id="UP000800235">
    <property type="component" value="Unassembled WGS sequence"/>
</dbReference>
<keyword evidence="2" id="KW-1185">Reference proteome</keyword>
<gene>
    <name evidence="1" type="ORF">EJ08DRAFT_17132</name>
</gene>
<dbReference type="EMBL" id="MU007018">
    <property type="protein sequence ID" value="KAF2433888.1"/>
    <property type="molecule type" value="Genomic_DNA"/>
</dbReference>
<accession>A0A9P4NYW3</accession>
<comment type="caution">
    <text evidence="1">The sequence shown here is derived from an EMBL/GenBank/DDBJ whole genome shotgun (WGS) entry which is preliminary data.</text>
</comment>
<reference evidence="1" key="1">
    <citation type="journal article" date="2020" name="Stud. Mycol.">
        <title>101 Dothideomycetes genomes: a test case for predicting lifestyles and emergence of pathogens.</title>
        <authorList>
            <person name="Haridas S."/>
            <person name="Albert R."/>
            <person name="Binder M."/>
            <person name="Bloem J."/>
            <person name="Labutti K."/>
            <person name="Salamov A."/>
            <person name="Andreopoulos B."/>
            <person name="Baker S."/>
            <person name="Barry K."/>
            <person name="Bills G."/>
            <person name="Bluhm B."/>
            <person name="Cannon C."/>
            <person name="Castanera R."/>
            <person name="Culley D."/>
            <person name="Daum C."/>
            <person name="Ezra D."/>
            <person name="Gonzalez J."/>
            <person name="Henrissat B."/>
            <person name="Kuo A."/>
            <person name="Liang C."/>
            <person name="Lipzen A."/>
            <person name="Lutzoni F."/>
            <person name="Magnuson J."/>
            <person name="Mondo S."/>
            <person name="Nolan M."/>
            <person name="Ohm R."/>
            <person name="Pangilinan J."/>
            <person name="Park H.-J."/>
            <person name="Ramirez L."/>
            <person name="Alfaro M."/>
            <person name="Sun H."/>
            <person name="Tritt A."/>
            <person name="Yoshinaga Y."/>
            <person name="Zwiers L.-H."/>
            <person name="Turgeon B."/>
            <person name="Goodwin S."/>
            <person name="Spatafora J."/>
            <person name="Crous P."/>
            <person name="Grigoriev I."/>
        </authorList>
    </citation>
    <scope>NUCLEOTIDE SEQUENCE</scope>
    <source>
        <strain evidence="1">CBS 130266</strain>
    </source>
</reference>
<sequence>MIICQVFECLYYEENKYQGEERYSREDIAKYTKEEKKAVYYGLVSHGWRSNGVFRFSDLPVEIRDLVYEELMPTPGKYIPNYEYHKPDLHRFQNIVSMCLVNKQVSREYRARLDGTMTFELDVKPKQVFFLKDLEFSAKNTNFQIVRSWHVNVAFPDNPREVLQLRKRLIELCQFFHSSKVREITVDAHPWNSWERRWKFRRCGYKFQMQ</sequence>
<evidence type="ECO:0008006" key="3">
    <source>
        <dbReference type="Google" id="ProtNLM"/>
    </source>
</evidence>
<name>A0A9P4NYW3_9PEZI</name>
<dbReference type="OrthoDB" id="62952at2759"/>
<protein>
    <recommendedName>
        <fullName evidence="3">F-box domain-containing protein</fullName>
    </recommendedName>
</protein>
<organism evidence="1 2">
    <name type="scientific">Tothia fuscella</name>
    <dbReference type="NCBI Taxonomy" id="1048955"/>
    <lineage>
        <taxon>Eukaryota</taxon>
        <taxon>Fungi</taxon>
        <taxon>Dikarya</taxon>
        <taxon>Ascomycota</taxon>
        <taxon>Pezizomycotina</taxon>
        <taxon>Dothideomycetes</taxon>
        <taxon>Pleosporomycetidae</taxon>
        <taxon>Venturiales</taxon>
        <taxon>Cylindrosympodiaceae</taxon>
        <taxon>Tothia</taxon>
    </lineage>
</organism>
<proteinExistence type="predicted"/>
<evidence type="ECO:0000313" key="2">
    <source>
        <dbReference type="Proteomes" id="UP000800235"/>
    </source>
</evidence>
<dbReference type="AlphaFoldDB" id="A0A9P4NYW3"/>
<evidence type="ECO:0000313" key="1">
    <source>
        <dbReference type="EMBL" id="KAF2433888.1"/>
    </source>
</evidence>